<comment type="subcellular location">
    <subcellularLocation>
        <location evidence="1">Nucleus</location>
    </subcellularLocation>
</comment>
<dbReference type="InterPro" id="IPR004855">
    <property type="entry name" value="TFIIA_asu/bsu"/>
</dbReference>
<keyword evidence="6" id="KW-0396">Initiation factor</keyword>
<evidence type="ECO:0000256" key="4">
    <source>
        <dbReference type="ARBA" id="ARBA00023242"/>
    </source>
</evidence>
<proteinExistence type="inferred from homology"/>
<dbReference type="Proteomes" id="UP000238350">
    <property type="component" value="Unassembled WGS sequence"/>
</dbReference>
<dbReference type="InterPro" id="IPR009088">
    <property type="entry name" value="TFIIA_b-brl"/>
</dbReference>
<dbReference type="RefSeq" id="XP_024666316.1">
    <property type="nucleotide sequence ID" value="XM_024810548.1"/>
</dbReference>
<evidence type="ECO:0000256" key="1">
    <source>
        <dbReference type="ARBA" id="ARBA00004123"/>
    </source>
</evidence>
<dbReference type="Gene3D" id="1.10.287.100">
    <property type="match status" value="1"/>
</dbReference>
<keyword evidence="3" id="KW-0804">Transcription</keyword>
<sequence>MSNQIGDLYQSVIDEVLENARQDFQERGEDDSVLNLLRNAWQQRLSEMRVGVMPWDNAGPTIPTSGYDPIYGYRGTAEMPQLSGIPPATGQNTLHTLPPGNGLSIPGTYTNNGGLVLPRLPQTDGLNGDESEEIKPDVKKEDDSGDLGSDLGEGLSDAEESEDELNSENDGEEGGDQDVILSLYDKVQRVRNRWKYVLKDGIVNIGGKDYVFSRGTGESEW</sequence>
<dbReference type="AlphaFoldDB" id="A0A2T0FN10"/>
<evidence type="ECO:0000313" key="6">
    <source>
        <dbReference type="EMBL" id="PRT56371.1"/>
    </source>
</evidence>
<feature type="region of interest" description="Disordered" evidence="5">
    <location>
        <begin position="88"/>
        <end position="177"/>
    </location>
</feature>
<dbReference type="GO" id="GO:0003743">
    <property type="term" value="F:translation initiation factor activity"/>
    <property type="evidence" value="ECO:0007669"/>
    <property type="project" value="UniProtKB-KW"/>
</dbReference>
<feature type="compositionally biased region" description="Acidic residues" evidence="5">
    <location>
        <begin position="156"/>
        <end position="176"/>
    </location>
</feature>
<dbReference type="CDD" id="cd07976">
    <property type="entry name" value="TFIIA_alpha_beta_like"/>
    <property type="match status" value="1"/>
</dbReference>
<dbReference type="GO" id="GO:0006367">
    <property type="term" value="P:transcription initiation at RNA polymerase II promoter"/>
    <property type="evidence" value="ECO:0007669"/>
    <property type="project" value="InterPro"/>
</dbReference>
<comment type="caution">
    <text evidence="6">The sequence shown here is derived from an EMBL/GenBank/DDBJ whole genome shotgun (WGS) entry which is preliminary data.</text>
</comment>
<keyword evidence="6" id="KW-0648">Protein biosynthesis</keyword>
<protein>
    <submittedName>
        <fullName evidence="6">Transcription initiation factor IIA subunit 1</fullName>
    </submittedName>
</protein>
<evidence type="ECO:0000256" key="5">
    <source>
        <dbReference type="SAM" id="MobiDB-lite"/>
    </source>
</evidence>
<comment type="similarity">
    <text evidence="2">Belongs to the TFIIA subunit 1 family.</text>
</comment>
<dbReference type="STRING" id="45607.A0A2T0FN10"/>
<dbReference type="SUPFAM" id="SSF50784">
    <property type="entry name" value="Transcription factor IIA (TFIIA), beta-barrel domain"/>
    <property type="match status" value="1"/>
</dbReference>
<dbReference type="SUPFAM" id="SSF47396">
    <property type="entry name" value="Transcription factor IIA (TFIIA), alpha-helical domain"/>
    <property type="match status" value="1"/>
</dbReference>
<dbReference type="PANTHER" id="PTHR12694">
    <property type="entry name" value="TRANSCRIPTION INITIATION FACTOR IIA SUBUNIT 1"/>
    <property type="match status" value="1"/>
</dbReference>
<keyword evidence="4" id="KW-0539">Nucleus</keyword>
<feature type="compositionally biased region" description="Low complexity" evidence="5">
    <location>
        <begin position="146"/>
        <end position="155"/>
    </location>
</feature>
<dbReference type="GO" id="GO:0005672">
    <property type="term" value="C:transcription factor TFIIA complex"/>
    <property type="evidence" value="ECO:0007669"/>
    <property type="project" value="InterPro"/>
</dbReference>
<dbReference type="OrthoDB" id="6275927at2759"/>
<evidence type="ECO:0000256" key="2">
    <source>
        <dbReference type="ARBA" id="ARBA00010059"/>
    </source>
</evidence>
<reference evidence="6 7" key="1">
    <citation type="submission" date="2017-04" db="EMBL/GenBank/DDBJ databases">
        <title>Genome sequencing of [Candida] sorbophila.</title>
        <authorList>
            <person name="Ahn J.O."/>
        </authorList>
    </citation>
    <scope>NUCLEOTIDE SEQUENCE [LARGE SCALE GENOMIC DNA]</scope>
    <source>
        <strain evidence="6 7">DS02</strain>
    </source>
</reference>
<gene>
    <name evidence="6" type="ORF">B9G98_03991</name>
</gene>
<evidence type="ECO:0000313" key="7">
    <source>
        <dbReference type="Proteomes" id="UP000238350"/>
    </source>
</evidence>
<evidence type="ECO:0000256" key="3">
    <source>
        <dbReference type="ARBA" id="ARBA00023163"/>
    </source>
</evidence>
<organism evidence="6 7">
    <name type="scientific">Wickerhamiella sorbophila</name>
    <dbReference type="NCBI Taxonomy" id="45607"/>
    <lineage>
        <taxon>Eukaryota</taxon>
        <taxon>Fungi</taxon>
        <taxon>Dikarya</taxon>
        <taxon>Ascomycota</taxon>
        <taxon>Saccharomycotina</taxon>
        <taxon>Dipodascomycetes</taxon>
        <taxon>Dipodascales</taxon>
        <taxon>Trichomonascaceae</taxon>
        <taxon>Wickerhamiella</taxon>
    </lineage>
</organism>
<keyword evidence="7" id="KW-1185">Reference proteome</keyword>
<feature type="compositionally biased region" description="Basic and acidic residues" evidence="5">
    <location>
        <begin position="133"/>
        <end position="142"/>
    </location>
</feature>
<dbReference type="EMBL" id="NDIQ01000022">
    <property type="protein sequence ID" value="PRT56371.1"/>
    <property type="molecule type" value="Genomic_DNA"/>
</dbReference>
<dbReference type="GeneID" id="36517739"/>
<dbReference type="Gene3D" id="2.30.18.10">
    <property type="entry name" value="Transcription factor IIA (TFIIA), beta-barrel domain"/>
    <property type="match status" value="1"/>
</dbReference>
<dbReference type="Pfam" id="PF03153">
    <property type="entry name" value="TFIIA"/>
    <property type="match status" value="2"/>
</dbReference>
<accession>A0A2T0FN10</accession>
<name>A0A2T0FN10_9ASCO</name>
<dbReference type="PANTHER" id="PTHR12694:SF8">
    <property type="entry name" value="TRANSCRIPTION INITIATION FACTOR IIA SUBUNIT 1"/>
    <property type="match status" value="1"/>
</dbReference>
<dbReference type="SMART" id="SM01371">
    <property type="entry name" value="TFIIA"/>
    <property type="match status" value="1"/>
</dbReference>